<sequence>MAKITIDIDPVLNVFQIWWDDRKKAVEAIPSDDKRMEADIIVDKKGVPLSVEIVGFLPEELNASKFLNSKQITYYLSTGKVPFKKLLTKVKLHK</sequence>
<accession>A0A1F7GC59</accession>
<dbReference type="AlphaFoldDB" id="A0A1F7GC59"/>
<dbReference type="Proteomes" id="UP000177208">
    <property type="component" value="Unassembled WGS sequence"/>
</dbReference>
<comment type="caution">
    <text evidence="1">The sequence shown here is derived from an EMBL/GenBank/DDBJ whole genome shotgun (WGS) entry which is preliminary data.</text>
</comment>
<organism evidence="1 2">
    <name type="scientific">Candidatus Roizmanbacteria bacterium RIFCSPHIGHO2_01_FULL_39_12c</name>
    <dbReference type="NCBI Taxonomy" id="1802031"/>
    <lineage>
        <taxon>Bacteria</taxon>
        <taxon>Candidatus Roizmaniibacteriota</taxon>
    </lineage>
</organism>
<name>A0A1F7GC59_9BACT</name>
<gene>
    <name evidence="1" type="ORF">A2774_02885</name>
</gene>
<protein>
    <recommendedName>
        <fullName evidence="3">DUF2283 domain-containing protein</fullName>
    </recommendedName>
</protein>
<reference evidence="1 2" key="1">
    <citation type="journal article" date="2016" name="Nat. Commun.">
        <title>Thousands of microbial genomes shed light on interconnected biogeochemical processes in an aquifer system.</title>
        <authorList>
            <person name="Anantharaman K."/>
            <person name="Brown C.T."/>
            <person name="Hug L.A."/>
            <person name="Sharon I."/>
            <person name="Castelle C.J."/>
            <person name="Probst A.J."/>
            <person name="Thomas B.C."/>
            <person name="Singh A."/>
            <person name="Wilkins M.J."/>
            <person name="Karaoz U."/>
            <person name="Brodie E.L."/>
            <person name="Williams K.H."/>
            <person name="Hubbard S.S."/>
            <person name="Banfield J.F."/>
        </authorList>
    </citation>
    <scope>NUCLEOTIDE SEQUENCE [LARGE SCALE GENOMIC DNA]</scope>
</reference>
<dbReference type="EMBL" id="MFZG01000023">
    <property type="protein sequence ID" value="OGK16375.1"/>
    <property type="molecule type" value="Genomic_DNA"/>
</dbReference>
<evidence type="ECO:0008006" key="3">
    <source>
        <dbReference type="Google" id="ProtNLM"/>
    </source>
</evidence>
<evidence type="ECO:0000313" key="1">
    <source>
        <dbReference type="EMBL" id="OGK16375.1"/>
    </source>
</evidence>
<evidence type="ECO:0000313" key="2">
    <source>
        <dbReference type="Proteomes" id="UP000177208"/>
    </source>
</evidence>
<proteinExistence type="predicted"/>